<dbReference type="InParanoid" id="A0A1S0TZ69"/>
<organism evidence="2">
    <name type="scientific">Loa loa</name>
    <name type="common">Eye worm</name>
    <name type="synonym">Filaria loa</name>
    <dbReference type="NCBI Taxonomy" id="7209"/>
    <lineage>
        <taxon>Eukaryota</taxon>
        <taxon>Metazoa</taxon>
        <taxon>Ecdysozoa</taxon>
        <taxon>Nematoda</taxon>
        <taxon>Chromadorea</taxon>
        <taxon>Rhabditida</taxon>
        <taxon>Spirurina</taxon>
        <taxon>Spiruromorpha</taxon>
        <taxon>Filarioidea</taxon>
        <taxon>Onchocercidae</taxon>
        <taxon>Loa</taxon>
    </lineage>
</organism>
<name>A0A1S0TZ69_LOALO</name>
<proteinExistence type="predicted"/>
<dbReference type="KEGG" id="loa:LOAG_05910"/>
<accession>A0A1S0TZ69</accession>
<dbReference type="RefSeq" id="XP_003141495.1">
    <property type="nucleotide sequence ID" value="XM_003141447.2"/>
</dbReference>
<evidence type="ECO:0000256" key="1">
    <source>
        <dbReference type="SAM" id="MobiDB-lite"/>
    </source>
</evidence>
<dbReference type="EMBL" id="JH712095">
    <property type="protein sequence ID" value="EFO22576.1"/>
    <property type="molecule type" value="Genomic_DNA"/>
</dbReference>
<feature type="region of interest" description="Disordered" evidence="1">
    <location>
        <begin position="1"/>
        <end position="30"/>
    </location>
</feature>
<dbReference type="CTD" id="9943320"/>
<dbReference type="GeneID" id="9943320"/>
<evidence type="ECO:0000313" key="2">
    <source>
        <dbReference type="EMBL" id="EFO22576.1"/>
    </source>
</evidence>
<sequence>MTPNSTTQPRKRGAPGGEAPSARPSTPRSIPGCSALCIMCFLVVGEERHFENREMSIYNK</sequence>
<gene>
    <name evidence="2" type="ORF">LOAG_05910</name>
</gene>
<dbReference type="AlphaFoldDB" id="A0A1S0TZ69"/>
<reference evidence="2" key="1">
    <citation type="submission" date="2012-04" db="EMBL/GenBank/DDBJ databases">
        <title>The Genome Sequence of Loa loa.</title>
        <authorList>
            <consortium name="The Broad Institute Genome Sequencing Platform"/>
            <consortium name="Broad Institute Genome Sequencing Center for Infectious Disease"/>
            <person name="Nutman T.B."/>
            <person name="Fink D.L."/>
            <person name="Russ C."/>
            <person name="Young S."/>
            <person name="Zeng Q."/>
            <person name="Gargeya S."/>
            <person name="Alvarado L."/>
            <person name="Berlin A."/>
            <person name="Chapman S.B."/>
            <person name="Chen Z."/>
            <person name="Freedman E."/>
            <person name="Gellesch M."/>
            <person name="Goldberg J."/>
            <person name="Griggs A."/>
            <person name="Gujja S."/>
            <person name="Heilman E.R."/>
            <person name="Heiman D."/>
            <person name="Howarth C."/>
            <person name="Mehta T."/>
            <person name="Neiman D."/>
            <person name="Pearson M."/>
            <person name="Roberts A."/>
            <person name="Saif S."/>
            <person name="Shea T."/>
            <person name="Shenoy N."/>
            <person name="Sisk P."/>
            <person name="Stolte C."/>
            <person name="Sykes S."/>
            <person name="White J."/>
            <person name="Yandava C."/>
            <person name="Haas B."/>
            <person name="Henn M.R."/>
            <person name="Nusbaum C."/>
            <person name="Birren B."/>
        </authorList>
    </citation>
    <scope>NUCLEOTIDE SEQUENCE [LARGE SCALE GENOMIC DNA]</scope>
</reference>
<protein>
    <submittedName>
        <fullName evidence="2">Uncharacterized protein</fullName>
    </submittedName>
</protein>